<keyword evidence="2" id="KW-1185">Reference proteome</keyword>
<evidence type="ECO:0000313" key="2">
    <source>
        <dbReference type="Proteomes" id="UP000825066"/>
    </source>
</evidence>
<sequence length="82" mass="9019">MILTNLTIRLEEYGPNKGKHSGKATFSGEAGTVILNLNDHHIEEIFRTCAESIVETSKAAARHLTHKVIEHQKGVENQVAGK</sequence>
<dbReference type="RefSeq" id="WP_130768457.1">
    <property type="nucleotide sequence ID" value="NZ_AP024684.1"/>
</dbReference>
<organism evidence="1 2">
    <name type="scientific">Stenotrophomonas pavanii</name>
    <dbReference type="NCBI Taxonomy" id="487698"/>
    <lineage>
        <taxon>Bacteria</taxon>
        <taxon>Pseudomonadati</taxon>
        <taxon>Pseudomonadota</taxon>
        <taxon>Gammaproteobacteria</taxon>
        <taxon>Lysobacterales</taxon>
        <taxon>Lysobacteraceae</taxon>
        <taxon>Stenotrophomonas</taxon>
    </lineage>
</organism>
<name>A0ABM7QYT0_9GAMM</name>
<dbReference type="EMBL" id="AP024684">
    <property type="protein sequence ID" value="BCX42739.1"/>
    <property type="molecule type" value="Genomic_DNA"/>
</dbReference>
<evidence type="ECO:0000313" key="1">
    <source>
        <dbReference type="EMBL" id="BCX42739.1"/>
    </source>
</evidence>
<gene>
    <name evidence="1" type="ORF">STNY_R09050</name>
</gene>
<protein>
    <submittedName>
        <fullName evidence="1">Uncharacterized protein</fullName>
    </submittedName>
</protein>
<dbReference type="Proteomes" id="UP000825066">
    <property type="component" value="Chromosome"/>
</dbReference>
<reference evidence="1 2" key="1">
    <citation type="submission" date="2021-05" db="EMBL/GenBank/DDBJ databases">
        <title>Complete Genome Sequence of Stenotrophomonas pavanii strain Y.</title>
        <authorList>
            <person name="Dohra H."/>
            <person name="Mohad Din A.R.J."/>
            <person name="Suzuki K."/>
            <person name="Fatma A."/>
            <person name="Honjyo M."/>
            <person name="Nishimura T."/>
            <person name="Moriuch R."/>
            <person name="Masuda K."/>
            <person name="Minoura A."/>
            <person name="Tashiro Y."/>
            <person name="Futamata H."/>
        </authorList>
    </citation>
    <scope>NUCLEOTIDE SEQUENCE [LARGE SCALE GENOMIC DNA]</scope>
    <source>
        <strain evidence="2">Y</strain>
    </source>
</reference>
<proteinExistence type="predicted"/>
<accession>A0ABM7QYT0</accession>